<organism evidence="1 2">
    <name type="scientific">Psylliodes chrysocephalus</name>
    <dbReference type="NCBI Taxonomy" id="3402493"/>
    <lineage>
        <taxon>Eukaryota</taxon>
        <taxon>Metazoa</taxon>
        <taxon>Ecdysozoa</taxon>
        <taxon>Arthropoda</taxon>
        <taxon>Hexapoda</taxon>
        <taxon>Insecta</taxon>
        <taxon>Pterygota</taxon>
        <taxon>Neoptera</taxon>
        <taxon>Endopterygota</taxon>
        <taxon>Coleoptera</taxon>
        <taxon>Polyphaga</taxon>
        <taxon>Cucujiformia</taxon>
        <taxon>Chrysomeloidea</taxon>
        <taxon>Chrysomelidae</taxon>
        <taxon>Galerucinae</taxon>
        <taxon>Alticini</taxon>
        <taxon>Psylliodes</taxon>
    </lineage>
</organism>
<protein>
    <submittedName>
        <fullName evidence="1">Uncharacterized protein</fullName>
    </submittedName>
</protein>
<accession>A0A9P0CR44</accession>
<name>A0A9P0CR44_9CUCU</name>
<dbReference type="OrthoDB" id="7450257at2759"/>
<sequence>MECDESLKEEYDNIKSQIAALRSTTIVLSNQREINFYHKLFCTMLDGKTCNVLTNTTYTQACNVCRVTPKDINDLDNVIYRECDESTYQIRVSILHDFLRCYEYLLHIYYKLELQKGQAQGPEENRK</sequence>
<proteinExistence type="predicted"/>
<keyword evidence="2" id="KW-1185">Reference proteome</keyword>
<evidence type="ECO:0000313" key="2">
    <source>
        <dbReference type="Proteomes" id="UP001153636"/>
    </source>
</evidence>
<evidence type="ECO:0000313" key="1">
    <source>
        <dbReference type="EMBL" id="CAH1107937.1"/>
    </source>
</evidence>
<dbReference type="AlphaFoldDB" id="A0A9P0CR44"/>
<dbReference type="Proteomes" id="UP001153636">
    <property type="component" value="Chromosome 3"/>
</dbReference>
<gene>
    <name evidence="1" type="ORF">PSYICH_LOCUS9318</name>
</gene>
<dbReference type="EMBL" id="OV651815">
    <property type="protein sequence ID" value="CAH1107937.1"/>
    <property type="molecule type" value="Genomic_DNA"/>
</dbReference>
<reference evidence="1" key="1">
    <citation type="submission" date="2022-01" db="EMBL/GenBank/DDBJ databases">
        <authorList>
            <person name="King R."/>
        </authorList>
    </citation>
    <scope>NUCLEOTIDE SEQUENCE</scope>
</reference>